<accession>A0ABS2ZC48</accession>
<evidence type="ECO:0000313" key="2">
    <source>
        <dbReference type="EMBL" id="MBN3544310.1"/>
    </source>
</evidence>
<keyword evidence="3" id="KW-1185">Reference proteome</keyword>
<dbReference type="Proteomes" id="UP001319060">
    <property type="component" value="Unassembled WGS sequence"/>
</dbReference>
<reference evidence="2 3" key="1">
    <citation type="submission" date="2021-01" db="EMBL/GenBank/DDBJ databases">
        <title>Genome Sequencing of Type Strains.</title>
        <authorList>
            <person name="Lemaire J.F."/>
            <person name="Inderbitzin P."/>
            <person name="Collins S.B."/>
            <person name="Wespe N."/>
            <person name="Knight-Connoni V."/>
        </authorList>
    </citation>
    <scope>NUCLEOTIDE SEQUENCE [LARGE SCALE GENOMIC DNA]</scope>
    <source>
        <strain evidence="2 3">DSM 14730</strain>
    </source>
</reference>
<gene>
    <name evidence="2" type="ORF">JYA64_03270</name>
</gene>
<dbReference type="Pfam" id="PF16888">
    <property type="entry name" value="YwqH-like"/>
    <property type="match status" value="1"/>
</dbReference>
<proteinExistence type="predicted"/>
<evidence type="ECO:0000313" key="3">
    <source>
        <dbReference type="Proteomes" id="UP001319060"/>
    </source>
</evidence>
<dbReference type="InterPro" id="IPR031681">
    <property type="entry name" value="YwqH-like"/>
</dbReference>
<organism evidence="2 3">
    <name type="scientific">Fictibacillus barbaricus</name>
    <dbReference type="NCBI Taxonomy" id="182136"/>
    <lineage>
        <taxon>Bacteria</taxon>
        <taxon>Bacillati</taxon>
        <taxon>Bacillota</taxon>
        <taxon>Bacilli</taxon>
        <taxon>Bacillales</taxon>
        <taxon>Fictibacillaceae</taxon>
        <taxon>Fictibacillus</taxon>
    </lineage>
</organism>
<dbReference type="EMBL" id="JAFHKS010000041">
    <property type="protein sequence ID" value="MBN3544310.1"/>
    <property type="molecule type" value="Genomic_DNA"/>
</dbReference>
<sequence length="125" mass="14202">MRDNSQMILSLNADISNLSNQIAGNQEKINLLKKSYDELSNEQQEFNSYKKLIHQPKLDTSVWGGKHAERFNGERSEIEQQHSLITDLVDQQLDNILSKINSLESTNASLSNSISSKRIEISNLK</sequence>
<comment type="caution">
    <text evidence="2">The sequence shown here is derived from an EMBL/GenBank/DDBJ whole genome shotgun (WGS) entry which is preliminary data.</text>
</comment>
<keyword evidence="1" id="KW-0175">Coiled coil</keyword>
<name>A0ABS2ZC48_9BACL</name>
<feature type="coiled-coil region" evidence="1">
    <location>
        <begin position="15"/>
        <end position="42"/>
    </location>
</feature>
<dbReference type="RefSeq" id="WP_188404115.1">
    <property type="nucleotide sequence ID" value="NZ_BMCE01000003.1"/>
</dbReference>
<evidence type="ECO:0000256" key="1">
    <source>
        <dbReference type="SAM" id="Coils"/>
    </source>
</evidence>
<protein>
    <submittedName>
        <fullName evidence="2">DUF5082 family protein</fullName>
    </submittedName>
</protein>